<dbReference type="STRING" id="765440.A0A0C3B6J4"/>
<protein>
    <recommendedName>
        <fullName evidence="1">Peptidase S9A N-terminal domain-containing protein</fullName>
    </recommendedName>
</protein>
<dbReference type="Gene3D" id="2.130.10.120">
    <property type="entry name" value="Prolyl oligopeptidase, N-terminal domain"/>
    <property type="match status" value="2"/>
</dbReference>
<organism evidence="2 3">
    <name type="scientific">Piloderma croceum (strain F 1598)</name>
    <dbReference type="NCBI Taxonomy" id="765440"/>
    <lineage>
        <taxon>Eukaryota</taxon>
        <taxon>Fungi</taxon>
        <taxon>Dikarya</taxon>
        <taxon>Basidiomycota</taxon>
        <taxon>Agaricomycotina</taxon>
        <taxon>Agaricomycetes</taxon>
        <taxon>Agaricomycetidae</taxon>
        <taxon>Atheliales</taxon>
        <taxon>Atheliaceae</taxon>
        <taxon>Piloderma</taxon>
    </lineage>
</organism>
<evidence type="ECO:0000259" key="1">
    <source>
        <dbReference type="Pfam" id="PF02897"/>
    </source>
</evidence>
<dbReference type="GO" id="GO:0005829">
    <property type="term" value="C:cytosol"/>
    <property type="evidence" value="ECO:0007669"/>
    <property type="project" value="TreeGrafter"/>
</dbReference>
<dbReference type="GO" id="GO:0070012">
    <property type="term" value="F:oligopeptidase activity"/>
    <property type="evidence" value="ECO:0007669"/>
    <property type="project" value="TreeGrafter"/>
</dbReference>
<dbReference type="OrthoDB" id="248387at2759"/>
<keyword evidence="3" id="KW-1185">Reference proteome</keyword>
<dbReference type="EMBL" id="KN833100">
    <property type="protein sequence ID" value="KIM72947.1"/>
    <property type="molecule type" value="Genomic_DNA"/>
</dbReference>
<feature type="domain" description="Peptidase S9A N-terminal" evidence="1">
    <location>
        <begin position="27"/>
        <end position="212"/>
    </location>
</feature>
<dbReference type="SUPFAM" id="SSF50993">
    <property type="entry name" value="Peptidase/esterase 'gauge' domain"/>
    <property type="match status" value="1"/>
</dbReference>
<dbReference type="PANTHER" id="PTHR42881:SF2">
    <property type="entry name" value="PROLYL ENDOPEPTIDASE"/>
    <property type="match status" value="1"/>
</dbReference>
<dbReference type="Proteomes" id="UP000054166">
    <property type="component" value="Unassembled WGS sequence"/>
</dbReference>
<reference evidence="2 3" key="1">
    <citation type="submission" date="2014-04" db="EMBL/GenBank/DDBJ databases">
        <authorList>
            <consortium name="DOE Joint Genome Institute"/>
            <person name="Kuo A."/>
            <person name="Tarkka M."/>
            <person name="Buscot F."/>
            <person name="Kohler A."/>
            <person name="Nagy L.G."/>
            <person name="Floudas D."/>
            <person name="Copeland A."/>
            <person name="Barry K.W."/>
            <person name="Cichocki N."/>
            <person name="Veneault-Fourrey C."/>
            <person name="LaButti K."/>
            <person name="Lindquist E.A."/>
            <person name="Lipzen A."/>
            <person name="Lundell T."/>
            <person name="Morin E."/>
            <person name="Murat C."/>
            <person name="Sun H."/>
            <person name="Tunlid A."/>
            <person name="Henrissat B."/>
            <person name="Grigoriev I.V."/>
            <person name="Hibbett D.S."/>
            <person name="Martin F."/>
            <person name="Nordberg H.P."/>
            <person name="Cantor M.N."/>
            <person name="Hua S.X."/>
        </authorList>
    </citation>
    <scope>NUCLEOTIDE SEQUENCE [LARGE SCALE GENOMIC DNA]</scope>
    <source>
        <strain evidence="2 3">F 1598</strain>
    </source>
</reference>
<dbReference type="GO" id="GO:0004252">
    <property type="term" value="F:serine-type endopeptidase activity"/>
    <property type="evidence" value="ECO:0007669"/>
    <property type="project" value="InterPro"/>
</dbReference>
<dbReference type="InterPro" id="IPR023302">
    <property type="entry name" value="Pept_S9A_N"/>
</dbReference>
<dbReference type="InParanoid" id="A0A0C3B6J4"/>
<evidence type="ECO:0000313" key="2">
    <source>
        <dbReference type="EMBL" id="KIM72947.1"/>
    </source>
</evidence>
<dbReference type="InterPro" id="IPR051167">
    <property type="entry name" value="Prolyl_oligopep/macrocyclase"/>
</dbReference>
<name>A0A0C3B6J4_PILCF</name>
<dbReference type="InterPro" id="IPR029058">
    <property type="entry name" value="AB_hydrolase_fold"/>
</dbReference>
<sequence length="418" mass="47623">MPPTPWTPGNYLPARRSDHVDVYTCASKGEVHVPDPYQWLEENSDEADKWMTAEAALTQTYLDQNADRQKLEDKFSASMNYAKFSAPTLLDDGHWYWFYNSGLQSQSVLYRSKEPALPDFSKEDDEVGEVFFDPNVLAANGGAVMVTCRFSRCGKYFAYAISHLGGDFATMYVRPTSSPLSQATRAEGEDGRFQDEVKWTKFSTITWTADSKAEDIIVHQDKENPEWIFGTDTSEDGKYVNLVWLAELDECGIKPRIQWRKVINEYVADYSVITNRGPVLYVKTNLDAPQHKVVTIDLSKEEYEIRDFIPEVKNAKLVQVNCVKNEYFVAIYKRNAKDEIYLYSRTGVQLSRLAPDFVGAGSIASREKQPHFFLTMTGFNTPGTIARYDFTSPETQRFSILRTTKVNGLNPDDFESSQ</sequence>
<reference evidence="3" key="2">
    <citation type="submission" date="2015-01" db="EMBL/GenBank/DDBJ databases">
        <title>Evolutionary Origins and Diversification of the Mycorrhizal Mutualists.</title>
        <authorList>
            <consortium name="DOE Joint Genome Institute"/>
            <consortium name="Mycorrhizal Genomics Consortium"/>
            <person name="Kohler A."/>
            <person name="Kuo A."/>
            <person name="Nagy L.G."/>
            <person name="Floudas D."/>
            <person name="Copeland A."/>
            <person name="Barry K.W."/>
            <person name="Cichocki N."/>
            <person name="Veneault-Fourrey C."/>
            <person name="LaButti K."/>
            <person name="Lindquist E.A."/>
            <person name="Lipzen A."/>
            <person name="Lundell T."/>
            <person name="Morin E."/>
            <person name="Murat C."/>
            <person name="Riley R."/>
            <person name="Ohm R."/>
            <person name="Sun H."/>
            <person name="Tunlid A."/>
            <person name="Henrissat B."/>
            <person name="Grigoriev I.V."/>
            <person name="Hibbett D.S."/>
            <person name="Martin F."/>
        </authorList>
    </citation>
    <scope>NUCLEOTIDE SEQUENCE [LARGE SCALE GENOMIC DNA]</scope>
    <source>
        <strain evidence="3">F 1598</strain>
    </source>
</reference>
<gene>
    <name evidence="2" type="ORF">PILCRDRAFT_15681</name>
</gene>
<feature type="non-terminal residue" evidence="2">
    <location>
        <position position="418"/>
    </location>
</feature>
<dbReference type="Pfam" id="PF02897">
    <property type="entry name" value="Peptidase_S9_N"/>
    <property type="match status" value="1"/>
</dbReference>
<dbReference type="PANTHER" id="PTHR42881">
    <property type="entry name" value="PROLYL ENDOPEPTIDASE"/>
    <property type="match status" value="1"/>
</dbReference>
<dbReference type="AlphaFoldDB" id="A0A0C3B6J4"/>
<dbReference type="Gene3D" id="3.40.50.1820">
    <property type="entry name" value="alpha/beta hydrolase"/>
    <property type="match status" value="1"/>
</dbReference>
<evidence type="ECO:0000313" key="3">
    <source>
        <dbReference type="Proteomes" id="UP000054166"/>
    </source>
</evidence>
<proteinExistence type="predicted"/>
<accession>A0A0C3B6J4</accession>
<dbReference type="HOGENOM" id="CLU_011290_7_0_1"/>